<dbReference type="PANTHER" id="PTHR35910:SF1">
    <property type="entry name" value="2EXR DOMAIN-CONTAINING PROTEIN"/>
    <property type="match status" value="1"/>
</dbReference>
<sequence length="257" mass="29915">METQLVLSPSATKTATFHPFPRLPSELRIKIWEEFIPETHGRLIWMRQPGWIMADKERFTSILLSACPESRDVYLKRFPMGLELNHREVSSDYWGHQWRTSVNWGGNVGTIYINPEQDVLVLGQPGEGYGGFHSPSREDFTLLAKPLRREEPRRRIRNVIEFPGSEKLRDEFDIAFSELQDEYEIEYSEDGDYDPDDTPENNLWGLPTVHWTFEGVTKRLTPTDPFDEDEASEFCDDAKNLSGREVLKKWEGKFTLS</sequence>
<reference evidence="2 3" key="1">
    <citation type="submission" date="2023-01" db="EMBL/GenBank/DDBJ databases">
        <title>Analysis of 21 Apiospora genomes using comparative genomics revels a genus with tremendous synthesis potential of carbohydrate active enzymes and secondary metabolites.</title>
        <authorList>
            <person name="Sorensen T."/>
        </authorList>
    </citation>
    <scope>NUCLEOTIDE SEQUENCE [LARGE SCALE GENOMIC DNA]</scope>
    <source>
        <strain evidence="2 3">CBS 20057</strain>
    </source>
</reference>
<dbReference type="PANTHER" id="PTHR35910">
    <property type="entry name" value="2EXR DOMAIN-CONTAINING PROTEIN"/>
    <property type="match status" value="1"/>
</dbReference>
<proteinExistence type="predicted"/>
<accession>A0ABR1RII0</accession>
<dbReference type="EMBL" id="JAQQWI010000015">
    <property type="protein sequence ID" value="KAK8013090.1"/>
    <property type="molecule type" value="Genomic_DNA"/>
</dbReference>
<dbReference type="InterPro" id="IPR045518">
    <property type="entry name" value="2EXR"/>
</dbReference>
<dbReference type="Proteomes" id="UP001396898">
    <property type="component" value="Unassembled WGS sequence"/>
</dbReference>
<comment type="caution">
    <text evidence="2">The sequence shown here is derived from an EMBL/GenBank/DDBJ whole genome shotgun (WGS) entry which is preliminary data.</text>
</comment>
<dbReference type="Pfam" id="PF20150">
    <property type="entry name" value="2EXR"/>
    <property type="match status" value="1"/>
</dbReference>
<evidence type="ECO:0000313" key="2">
    <source>
        <dbReference type="EMBL" id="KAK8013090.1"/>
    </source>
</evidence>
<feature type="domain" description="2EXR" evidence="1">
    <location>
        <begin position="17"/>
        <end position="120"/>
    </location>
</feature>
<organism evidence="2 3">
    <name type="scientific">Apiospora marii</name>
    <dbReference type="NCBI Taxonomy" id="335849"/>
    <lineage>
        <taxon>Eukaryota</taxon>
        <taxon>Fungi</taxon>
        <taxon>Dikarya</taxon>
        <taxon>Ascomycota</taxon>
        <taxon>Pezizomycotina</taxon>
        <taxon>Sordariomycetes</taxon>
        <taxon>Xylariomycetidae</taxon>
        <taxon>Amphisphaeriales</taxon>
        <taxon>Apiosporaceae</taxon>
        <taxon>Apiospora</taxon>
    </lineage>
</organism>
<name>A0ABR1RII0_9PEZI</name>
<protein>
    <recommendedName>
        <fullName evidence="1">2EXR domain-containing protein</fullName>
    </recommendedName>
</protein>
<evidence type="ECO:0000313" key="3">
    <source>
        <dbReference type="Proteomes" id="UP001396898"/>
    </source>
</evidence>
<evidence type="ECO:0000259" key="1">
    <source>
        <dbReference type="Pfam" id="PF20150"/>
    </source>
</evidence>
<gene>
    <name evidence="2" type="ORF">PG991_010465</name>
</gene>
<keyword evidence="3" id="KW-1185">Reference proteome</keyword>